<dbReference type="SUPFAM" id="SSF56519">
    <property type="entry name" value="Penicillin binding protein dimerisation domain"/>
    <property type="match status" value="1"/>
</dbReference>
<accession>A0A7V6CDE7</accession>
<protein>
    <recommendedName>
        <fullName evidence="2">Penicillin-binding protein dimerisation domain-containing protein</fullName>
    </recommendedName>
</protein>
<dbReference type="InterPro" id="IPR036138">
    <property type="entry name" value="PBP_dimer_sf"/>
</dbReference>
<dbReference type="EMBL" id="DRWR01000049">
    <property type="protein sequence ID" value="HHQ15733.1"/>
    <property type="molecule type" value="Genomic_DNA"/>
</dbReference>
<proteinExistence type="predicted"/>
<organism evidence="1">
    <name type="scientific">Thermodesulfobacterium geofontis</name>
    <dbReference type="NCBI Taxonomy" id="1295609"/>
    <lineage>
        <taxon>Bacteria</taxon>
        <taxon>Pseudomonadati</taxon>
        <taxon>Thermodesulfobacteriota</taxon>
        <taxon>Thermodesulfobacteria</taxon>
        <taxon>Thermodesulfobacteriales</taxon>
        <taxon>Thermodesulfobacteriaceae</taxon>
        <taxon>Thermodesulfobacterium</taxon>
    </lineage>
</organism>
<dbReference type="GO" id="GO:0008658">
    <property type="term" value="F:penicillin binding"/>
    <property type="evidence" value="ECO:0007669"/>
    <property type="project" value="InterPro"/>
</dbReference>
<evidence type="ECO:0000313" key="1">
    <source>
        <dbReference type="EMBL" id="HHQ15733.1"/>
    </source>
</evidence>
<reference evidence="1" key="1">
    <citation type="journal article" date="2020" name="mSystems">
        <title>Genome- and Community-Level Interaction Insights into Carbon Utilization and Element Cycling Functions of Hydrothermarchaeota in Hydrothermal Sediment.</title>
        <authorList>
            <person name="Zhou Z."/>
            <person name="Liu Y."/>
            <person name="Xu W."/>
            <person name="Pan J."/>
            <person name="Luo Z.H."/>
            <person name="Li M."/>
        </authorList>
    </citation>
    <scope>NUCLEOTIDE SEQUENCE [LARGE SCALE GENOMIC DNA]</scope>
    <source>
        <strain evidence="1">SpSt-106</strain>
    </source>
</reference>
<name>A0A7V6CDE7_9BACT</name>
<dbReference type="AlphaFoldDB" id="A0A7V6CDE7"/>
<dbReference type="Gene3D" id="3.90.1310.10">
    <property type="entry name" value="Penicillin-binding protein 2a (Domain 2)"/>
    <property type="match status" value="1"/>
</dbReference>
<sequence>MEKKQNFLLFLSIFLVLVILLINFSAERVTGKPPEYRIKRGYIFDRNFNPLAISLENYKAYYLLKDNTLFSSSDINILNKYLGSTINLSKKGIIFLSEDLSLEEVENLKKEKNVIIEKTFERKVLQPYLKFLIGETFNGHGVSGLEKIFNEHLSMGNPLVLSIDLNLEKKVYNIIYELNILSFGIAIFDLKTGELLCYLENENSKLFDSYYPLNLFNIPPSEIKDFKWVLGENLVLKEMDTTKINIWHVAKWYMDKVCDRPVIPTILRKETKICEPRLASSENKEYIYNLGNKFITVAFKDDKLILSLFVFDSQEKDLLNKNKKIINYLISML</sequence>
<evidence type="ECO:0008006" key="2">
    <source>
        <dbReference type="Google" id="ProtNLM"/>
    </source>
</evidence>
<comment type="caution">
    <text evidence="1">The sequence shown here is derived from an EMBL/GenBank/DDBJ whole genome shotgun (WGS) entry which is preliminary data.</text>
</comment>
<gene>
    <name evidence="1" type="ORF">ENM15_02815</name>
</gene>